<keyword evidence="2" id="KW-0808">Transferase</keyword>
<proteinExistence type="predicted"/>
<evidence type="ECO:0000313" key="6">
    <source>
        <dbReference type="Proteomes" id="UP000070544"/>
    </source>
</evidence>
<dbReference type="EMBL" id="KQ965768">
    <property type="protein sequence ID" value="KXS14615.1"/>
    <property type="molecule type" value="Genomic_DNA"/>
</dbReference>
<feature type="region of interest" description="Disordered" evidence="4">
    <location>
        <begin position="89"/>
        <end position="133"/>
    </location>
</feature>
<gene>
    <name evidence="5" type="ORF">M427DRAFT_135731</name>
</gene>
<dbReference type="PANTHER" id="PTHR13271">
    <property type="entry name" value="UNCHARACTERIZED PUTATIVE METHYLTRANSFERASE"/>
    <property type="match status" value="1"/>
</dbReference>
<name>A0A139ADU9_GONPJ</name>
<dbReference type="Gene3D" id="3.90.1410.10">
    <property type="entry name" value="set domain protein methyltransferase, domain 1"/>
    <property type="match status" value="1"/>
</dbReference>
<keyword evidence="1" id="KW-0489">Methyltransferase</keyword>
<dbReference type="STRING" id="1344416.A0A139ADU9"/>
<sequence>MTSPANPLPSFLSWFDGLCAINASTAQSLPAAVQPAWDPARGFCLLATRNITQGDLAFCVPEDAVITVQRAREDQEFAKVLEKVREARREAEIEENGNGDDDGDAHGDAENEDAELDRSADADCKPNTDTAGDVDMDVDRLIANPAEDDGLVLFLLYESLKARVHGSSHRGTEAPPLVEPLPPSVASLPDSFWTPYLAILPRSFPTSPVYWSDEDLDRRLAGSPLLWQARAVLDNLRENWTAAREIVAGVLGEDVAKEGFEWDEFLWAYMVVQTRAYKVKRSYSSSSSSPASTGNGAATGASTPLDFSSRDMFLCLMPFADFANHSVTAETATVGEICRIETPRDTSSAHGEDDGSGAPHPKRRRTSESPTSHPAPQWQAAPKRGVVRAVAKQAKSAGEEVVIHYNDLANWQLLLYYGFTLPDNPFDRVNVDLDVDFFVSSGSSAGSDALDEDEDDEQSSDTDSKKLLLFQIALDSHSWCRIDHSLGPLASSSGSSDSSTRLGPVPHSLIATLRLLVASPGELADDTIHTLDRFSSGPISPRNERAVVDAVAALVDALEASYVAARDCSVQEEQTRLDEAVRAAESSGWDPQTAAEVYALQYVVGQRVVCNEVRRWAVERRAELEQ</sequence>
<evidence type="ECO:0000256" key="1">
    <source>
        <dbReference type="ARBA" id="ARBA00022603"/>
    </source>
</evidence>
<protein>
    <submittedName>
        <fullName evidence="5">SET domain-containing protein</fullName>
    </submittedName>
</protein>
<dbReference type="Proteomes" id="UP000070544">
    <property type="component" value="Unassembled WGS sequence"/>
</dbReference>
<dbReference type="GO" id="GO:0032259">
    <property type="term" value="P:methylation"/>
    <property type="evidence" value="ECO:0007669"/>
    <property type="project" value="UniProtKB-KW"/>
</dbReference>
<dbReference type="SUPFAM" id="SSF81822">
    <property type="entry name" value="RuBisCo LSMT C-terminal, substrate-binding domain"/>
    <property type="match status" value="1"/>
</dbReference>
<dbReference type="OrthoDB" id="341421at2759"/>
<feature type="compositionally biased region" description="Acidic residues" evidence="4">
    <location>
        <begin position="92"/>
        <end position="103"/>
    </location>
</feature>
<feature type="region of interest" description="Disordered" evidence="4">
    <location>
        <begin position="342"/>
        <end position="385"/>
    </location>
</feature>
<dbReference type="AlphaFoldDB" id="A0A139ADU9"/>
<dbReference type="InterPro" id="IPR036464">
    <property type="entry name" value="Rubisco_LSMT_subst-bd_sf"/>
</dbReference>
<feature type="compositionally biased region" description="Basic and acidic residues" evidence="4">
    <location>
        <begin position="116"/>
        <end position="126"/>
    </location>
</feature>
<dbReference type="SUPFAM" id="SSF82199">
    <property type="entry name" value="SET domain"/>
    <property type="match status" value="1"/>
</dbReference>
<keyword evidence="3" id="KW-0949">S-adenosyl-L-methionine</keyword>
<evidence type="ECO:0000313" key="5">
    <source>
        <dbReference type="EMBL" id="KXS14615.1"/>
    </source>
</evidence>
<dbReference type="GO" id="GO:0016279">
    <property type="term" value="F:protein-lysine N-methyltransferase activity"/>
    <property type="evidence" value="ECO:0007669"/>
    <property type="project" value="UniProtKB-ARBA"/>
</dbReference>
<feature type="region of interest" description="Disordered" evidence="4">
    <location>
        <begin position="283"/>
        <end position="302"/>
    </location>
</feature>
<reference evidence="5 6" key="1">
    <citation type="journal article" date="2015" name="Genome Biol. Evol.">
        <title>Phylogenomic analyses indicate that early fungi evolved digesting cell walls of algal ancestors of land plants.</title>
        <authorList>
            <person name="Chang Y."/>
            <person name="Wang S."/>
            <person name="Sekimoto S."/>
            <person name="Aerts A.L."/>
            <person name="Choi C."/>
            <person name="Clum A."/>
            <person name="LaButti K.M."/>
            <person name="Lindquist E.A."/>
            <person name="Yee Ngan C."/>
            <person name="Ohm R.A."/>
            <person name="Salamov A.A."/>
            <person name="Grigoriev I.V."/>
            <person name="Spatafora J.W."/>
            <person name="Berbee M.L."/>
        </authorList>
    </citation>
    <scope>NUCLEOTIDE SEQUENCE [LARGE SCALE GENOMIC DNA]</scope>
    <source>
        <strain evidence="5 6">JEL478</strain>
    </source>
</reference>
<keyword evidence="6" id="KW-1185">Reference proteome</keyword>
<evidence type="ECO:0000256" key="4">
    <source>
        <dbReference type="SAM" id="MobiDB-lite"/>
    </source>
</evidence>
<dbReference type="InterPro" id="IPR050600">
    <property type="entry name" value="SETD3_SETD6_MTase"/>
</dbReference>
<accession>A0A139ADU9</accession>
<evidence type="ECO:0000256" key="3">
    <source>
        <dbReference type="ARBA" id="ARBA00022691"/>
    </source>
</evidence>
<organism evidence="5 6">
    <name type="scientific">Gonapodya prolifera (strain JEL478)</name>
    <name type="common">Monoblepharis prolifera</name>
    <dbReference type="NCBI Taxonomy" id="1344416"/>
    <lineage>
        <taxon>Eukaryota</taxon>
        <taxon>Fungi</taxon>
        <taxon>Fungi incertae sedis</taxon>
        <taxon>Chytridiomycota</taxon>
        <taxon>Chytridiomycota incertae sedis</taxon>
        <taxon>Monoblepharidomycetes</taxon>
        <taxon>Monoblepharidales</taxon>
        <taxon>Gonapodyaceae</taxon>
        <taxon>Gonapodya</taxon>
    </lineage>
</organism>
<evidence type="ECO:0000256" key="2">
    <source>
        <dbReference type="ARBA" id="ARBA00022679"/>
    </source>
</evidence>
<dbReference type="Gene3D" id="3.90.1420.10">
    <property type="entry name" value="Rubisco LSMT, substrate-binding domain"/>
    <property type="match status" value="1"/>
</dbReference>
<dbReference type="CDD" id="cd10527">
    <property type="entry name" value="SET_LSMT"/>
    <property type="match status" value="1"/>
</dbReference>
<dbReference type="InterPro" id="IPR046341">
    <property type="entry name" value="SET_dom_sf"/>
</dbReference>